<dbReference type="RefSeq" id="WP_101259468.1">
    <property type="nucleotide sequence ID" value="NZ_MVDD01000001.1"/>
</dbReference>
<evidence type="ECO:0000313" key="9">
    <source>
        <dbReference type="EMBL" id="PKQ65536.1"/>
    </source>
</evidence>
<keyword evidence="10" id="KW-1185">Reference proteome</keyword>
<gene>
    <name evidence="5" type="primary">xseA</name>
    <name evidence="9" type="ORF">BZG02_00580</name>
</gene>
<comment type="subunit">
    <text evidence="5">Heterooligomer composed of large and small subunits.</text>
</comment>
<dbReference type="GO" id="GO:0005737">
    <property type="term" value="C:cytoplasm"/>
    <property type="evidence" value="ECO:0007669"/>
    <property type="project" value="UniProtKB-SubCell"/>
</dbReference>
<dbReference type="InterPro" id="IPR020579">
    <property type="entry name" value="Exonuc_VII_lsu_C"/>
</dbReference>
<evidence type="ECO:0000256" key="6">
    <source>
        <dbReference type="RuleBase" id="RU004355"/>
    </source>
</evidence>
<dbReference type="PANTHER" id="PTHR30008">
    <property type="entry name" value="EXODEOXYRIBONUCLEASE 7 LARGE SUBUNIT"/>
    <property type="match status" value="1"/>
</dbReference>
<organism evidence="9 10">
    <name type="scientific">Labilibaculum filiforme</name>
    <dbReference type="NCBI Taxonomy" id="1940526"/>
    <lineage>
        <taxon>Bacteria</taxon>
        <taxon>Pseudomonadati</taxon>
        <taxon>Bacteroidota</taxon>
        <taxon>Bacteroidia</taxon>
        <taxon>Marinilabiliales</taxon>
        <taxon>Marinifilaceae</taxon>
        <taxon>Labilibaculum</taxon>
    </lineage>
</organism>
<evidence type="ECO:0000256" key="5">
    <source>
        <dbReference type="HAMAP-Rule" id="MF_00378"/>
    </source>
</evidence>
<dbReference type="GO" id="GO:0006308">
    <property type="term" value="P:DNA catabolic process"/>
    <property type="evidence" value="ECO:0007669"/>
    <property type="project" value="UniProtKB-UniRule"/>
</dbReference>
<reference evidence="9 10" key="1">
    <citation type="journal article" date="2017" name="Front. Microbiol.">
        <title>Labilibaculum manganireducens gen. nov., sp. nov. and Labilibaculum filiforme sp. nov., Novel Bacteroidetes Isolated from Subsurface Sediments of the Baltic Sea.</title>
        <authorList>
            <person name="Vandieken V."/>
            <person name="Marshall I.P."/>
            <person name="Niemann H."/>
            <person name="Engelen B."/>
            <person name="Cypionka H."/>
        </authorList>
    </citation>
    <scope>NUCLEOTIDE SEQUENCE [LARGE SCALE GENOMIC DNA]</scope>
    <source>
        <strain evidence="9 10">59.16B</strain>
    </source>
</reference>
<protein>
    <recommendedName>
        <fullName evidence="5">Exodeoxyribonuclease 7 large subunit</fullName>
        <ecNumber evidence="5">3.1.11.6</ecNumber>
    </recommendedName>
    <alternativeName>
        <fullName evidence="5">Exodeoxyribonuclease VII large subunit</fullName>
        <shortName evidence="5">Exonuclease VII large subunit</shortName>
    </alternativeName>
</protein>
<dbReference type="OrthoDB" id="9802795at2"/>
<evidence type="ECO:0000259" key="7">
    <source>
        <dbReference type="Pfam" id="PF02601"/>
    </source>
</evidence>
<comment type="catalytic activity">
    <reaction evidence="5 6">
        <text>Exonucleolytic cleavage in either 5'- to 3'- or 3'- to 5'-direction to yield nucleoside 5'-phosphates.</text>
        <dbReference type="EC" id="3.1.11.6"/>
    </reaction>
</comment>
<evidence type="ECO:0000256" key="3">
    <source>
        <dbReference type="ARBA" id="ARBA00022801"/>
    </source>
</evidence>
<evidence type="ECO:0000259" key="8">
    <source>
        <dbReference type="Pfam" id="PF13742"/>
    </source>
</evidence>
<sequence>MSQKGISLFQLNQQIKNILSETFTSGVWIVAEISELRYNQNGHCYLELVEKDENSDQIIAKAKATIWSYTFRMLKPYFETTTSQPFSSGIKVLVNVNVEFQEIYGFSLNIKDIDPTYTLGDMAKRRREIIARLDEEGVLDMNKELIFPEIPKCIAIISSPTAAGCEDFVNQLENNTFGYKFHYKLFPAIMQGNNAEESIIAALDKINEYEAIFDIAVIIRGGGSQADLNCFDSYWLAFNIAQFPIPVLSGIGHERDETIVDLVAHTKVKTPTAAAEFLIDCFDECREYQNSLREQFLEEVNEVLLSSSEKLVHLTNKFSPMVSQILERKSNWLNLAKQRLKNAGTHLTGNQFHLQQKLNAQFQHSTQRRIENQKTLIKQLQLAIQTKIKRQVEQEKHNISLFEQSVKYLNPNNILEKGYTLSLKEGRIIKNIDQLSSQDIIETRFANGSVESQVQKINKKEKTQKTKLNTNG</sequence>
<proteinExistence type="inferred from homology"/>
<accession>A0A2N3I5G0</accession>
<feature type="domain" description="OB-fold nucleic acid binding" evidence="8">
    <location>
        <begin position="7"/>
        <end position="114"/>
    </location>
</feature>
<dbReference type="GO" id="GO:0003676">
    <property type="term" value="F:nucleic acid binding"/>
    <property type="evidence" value="ECO:0007669"/>
    <property type="project" value="InterPro"/>
</dbReference>
<keyword evidence="2 5" id="KW-0540">Nuclease</keyword>
<keyword evidence="4 5" id="KW-0269">Exonuclease</keyword>
<dbReference type="NCBIfam" id="TIGR00237">
    <property type="entry name" value="xseA"/>
    <property type="match status" value="1"/>
</dbReference>
<keyword evidence="3 5" id="KW-0378">Hydrolase</keyword>
<dbReference type="GO" id="GO:0009318">
    <property type="term" value="C:exodeoxyribonuclease VII complex"/>
    <property type="evidence" value="ECO:0007669"/>
    <property type="project" value="UniProtKB-UniRule"/>
</dbReference>
<evidence type="ECO:0000256" key="4">
    <source>
        <dbReference type="ARBA" id="ARBA00022839"/>
    </source>
</evidence>
<dbReference type="AlphaFoldDB" id="A0A2N3I5G0"/>
<dbReference type="PANTHER" id="PTHR30008:SF0">
    <property type="entry name" value="EXODEOXYRIBONUCLEASE 7 LARGE SUBUNIT"/>
    <property type="match status" value="1"/>
</dbReference>
<feature type="domain" description="Exonuclease VII large subunit C-terminal" evidence="7">
    <location>
        <begin position="139"/>
        <end position="452"/>
    </location>
</feature>
<comment type="similarity">
    <text evidence="5 6">Belongs to the XseA family.</text>
</comment>
<evidence type="ECO:0000313" key="10">
    <source>
        <dbReference type="Proteomes" id="UP000233535"/>
    </source>
</evidence>
<dbReference type="InterPro" id="IPR025824">
    <property type="entry name" value="OB-fold_nuc-bd_dom"/>
</dbReference>
<comment type="subcellular location">
    <subcellularLocation>
        <location evidence="5 6">Cytoplasm</location>
    </subcellularLocation>
</comment>
<dbReference type="EC" id="3.1.11.6" evidence="5"/>
<name>A0A2N3I5G0_9BACT</name>
<dbReference type="InterPro" id="IPR003753">
    <property type="entry name" value="Exonuc_VII_L"/>
</dbReference>
<evidence type="ECO:0000256" key="2">
    <source>
        <dbReference type="ARBA" id="ARBA00022722"/>
    </source>
</evidence>
<dbReference type="Proteomes" id="UP000233535">
    <property type="component" value="Unassembled WGS sequence"/>
</dbReference>
<evidence type="ECO:0000256" key="1">
    <source>
        <dbReference type="ARBA" id="ARBA00022490"/>
    </source>
</evidence>
<keyword evidence="1 5" id="KW-0963">Cytoplasm</keyword>
<dbReference type="GO" id="GO:0008855">
    <property type="term" value="F:exodeoxyribonuclease VII activity"/>
    <property type="evidence" value="ECO:0007669"/>
    <property type="project" value="UniProtKB-UniRule"/>
</dbReference>
<dbReference type="EMBL" id="MVDD01000001">
    <property type="protein sequence ID" value="PKQ65536.1"/>
    <property type="molecule type" value="Genomic_DNA"/>
</dbReference>
<dbReference type="Pfam" id="PF02601">
    <property type="entry name" value="Exonuc_VII_L"/>
    <property type="match status" value="1"/>
</dbReference>
<comment type="function">
    <text evidence="5">Bidirectionally degrades single-stranded DNA into large acid-insoluble oligonucleotides, which are then degraded further into small acid-soluble oligonucleotides.</text>
</comment>
<dbReference type="Pfam" id="PF13742">
    <property type="entry name" value="tRNA_anti_2"/>
    <property type="match status" value="1"/>
</dbReference>
<comment type="caution">
    <text evidence="9">The sequence shown here is derived from an EMBL/GenBank/DDBJ whole genome shotgun (WGS) entry which is preliminary data.</text>
</comment>
<dbReference type="HAMAP" id="MF_00378">
    <property type="entry name" value="Exonuc_7_L"/>
    <property type="match status" value="1"/>
</dbReference>
<dbReference type="CDD" id="cd04489">
    <property type="entry name" value="ExoVII_LU_OBF"/>
    <property type="match status" value="1"/>
</dbReference>